<keyword evidence="2" id="KW-0732">Signal</keyword>
<comment type="caution">
    <text evidence="3">The sequence shown here is derived from an EMBL/GenBank/DDBJ whole genome shotgun (WGS) entry which is preliminary data.</text>
</comment>
<keyword evidence="4" id="KW-1185">Reference proteome</keyword>
<evidence type="ECO:0000256" key="2">
    <source>
        <dbReference type="SAM" id="SignalP"/>
    </source>
</evidence>
<dbReference type="AlphaFoldDB" id="A0AAW2ECG9"/>
<protein>
    <recommendedName>
        <fullName evidence="5">Secreted protein</fullName>
    </recommendedName>
</protein>
<dbReference type="EMBL" id="JADYXP020000024">
    <property type="protein sequence ID" value="KAL0101379.1"/>
    <property type="molecule type" value="Genomic_DNA"/>
</dbReference>
<evidence type="ECO:0000256" key="1">
    <source>
        <dbReference type="SAM" id="MobiDB-lite"/>
    </source>
</evidence>
<name>A0AAW2ECG9_9HYME</name>
<feature type="region of interest" description="Disordered" evidence="1">
    <location>
        <begin position="29"/>
        <end position="61"/>
    </location>
</feature>
<feature type="signal peptide" evidence="2">
    <location>
        <begin position="1"/>
        <end position="19"/>
    </location>
</feature>
<sequence length="100" mass="11648">MLQVVVQLFFFFFFRFSLTSPRFSMACITDESPRGNGRKKSGRLYGGSVEGVQERDEREEDRIARGERGRLRKHFRIRCGDARASARKEYEPNVAHFSVL</sequence>
<evidence type="ECO:0000313" key="3">
    <source>
        <dbReference type="EMBL" id="KAL0101379.1"/>
    </source>
</evidence>
<evidence type="ECO:0008006" key="5">
    <source>
        <dbReference type="Google" id="ProtNLM"/>
    </source>
</evidence>
<reference evidence="3 4" key="1">
    <citation type="submission" date="2023-03" db="EMBL/GenBank/DDBJ databases">
        <title>High recombination rates correlate with genetic variation in Cardiocondyla obscurior ants.</title>
        <authorList>
            <person name="Errbii M."/>
        </authorList>
    </citation>
    <scope>NUCLEOTIDE SEQUENCE [LARGE SCALE GENOMIC DNA]</scope>
    <source>
        <strain evidence="3">Alpha-2009</strain>
        <tissue evidence="3">Whole body</tissue>
    </source>
</reference>
<feature type="chain" id="PRO_5043531149" description="Secreted protein" evidence="2">
    <location>
        <begin position="20"/>
        <end position="100"/>
    </location>
</feature>
<feature type="compositionally biased region" description="Basic and acidic residues" evidence="1">
    <location>
        <begin position="52"/>
        <end position="61"/>
    </location>
</feature>
<proteinExistence type="predicted"/>
<organism evidence="3 4">
    <name type="scientific">Cardiocondyla obscurior</name>
    <dbReference type="NCBI Taxonomy" id="286306"/>
    <lineage>
        <taxon>Eukaryota</taxon>
        <taxon>Metazoa</taxon>
        <taxon>Ecdysozoa</taxon>
        <taxon>Arthropoda</taxon>
        <taxon>Hexapoda</taxon>
        <taxon>Insecta</taxon>
        <taxon>Pterygota</taxon>
        <taxon>Neoptera</taxon>
        <taxon>Endopterygota</taxon>
        <taxon>Hymenoptera</taxon>
        <taxon>Apocrita</taxon>
        <taxon>Aculeata</taxon>
        <taxon>Formicoidea</taxon>
        <taxon>Formicidae</taxon>
        <taxon>Myrmicinae</taxon>
        <taxon>Cardiocondyla</taxon>
    </lineage>
</organism>
<dbReference type="Proteomes" id="UP001430953">
    <property type="component" value="Unassembled WGS sequence"/>
</dbReference>
<evidence type="ECO:0000313" key="4">
    <source>
        <dbReference type="Proteomes" id="UP001430953"/>
    </source>
</evidence>
<accession>A0AAW2ECG9</accession>
<gene>
    <name evidence="3" type="ORF">PUN28_018895</name>
</gene>